<organism evidence="2 3">
    <name type="scientific">Caballeronia calidae</name>
    <dbReference type="NCBI Taxonomy" id="1777139"/>
    <lineage>
        <taxon>Bacteria</taxon>
        <taxon>Pseudomonadati</taxon>
        <taxon>Pseudomonadota</taxon>
        <taxon>Betaproteobacteria</taxon>
        <taxon>Burkholderiales</taxon>
        <taxon>Burkholderiaceae</taxon>
        <taxon>Caballeronia</taxon>
    </lineage>
</organism>
<evidence type="ECO:0000313" key="3">
    <source>
        <dbReference type="Proteomes" id="UP000071859"/>
    </source>
</evidence>
<feature type="transmembrane region" description="Helical" evidence="1">
    <location>
        <begin position="68"/>
        <end position="86"/>
    </location>
</feature>
<dbReference type="Proteomes" id="UP000071859">
    <property type="component" value="Unassembled WGS sequence"/>
</dbReference>
<name>A0A158BMW6_9BURK</name>
<dbReference type="AlphaFoldDB" id="A0A158BMW6"/>
<proteinExistence type="predicted"/>
<evidence type="ECO:0000313" key="2">
    <source>
        <dbReference type="EMBL" id="SAK71418.1"/>
    </source>
</evidence>
<keyword evidence="1" id="KW-0812">Transmembrane</keyword>
<dbReference type="EMBL" id="FCOX02000012">
    <property type="protein sequence ID" value="SAK71418.1"/>
    <property type="molecule type" value="Genomic_DNA"/>
</dbReference>
<protein>
    <submittedName>
        <fullName evidence="2">Uncharacterized protein</fullName>
    </submittedName>
</protein>
<keyword evidence="1" id="KW-1133">Transmembrane helix</keyword>
<keyword evidence="3" id="KW-1185">Reference proteome</keyword>
<feature type="transmembrane region" description="Helical" evidence="1">
    <location>
        <begin position="12"/>
        <end position="31"/>
    </location>
</feature>
<accession>A0A158BMW6</accession>
<evidence type="ECO:0000256" key="1">
    <source>
        <dbReference type="SAM" id="Phobius"/>
    </source>
</evidence>
<dbReference type="RefSeq" id="WP_062605201.1">
    <property type="nucleotide sequence ID" value="NZ_FCOX02000012.1"/>
</dbReference>
<feature type="transmembrane region" description="Helical" evidence="1">
    <location>
        <begin position="98"/>
        <end position="118"/>
    </location>
</feature>
<feature type="transmembrane region" description="Helical" evidence="1">
    <location>
        <begin position="138"/>
        <end position="161"/>
    </location>
</feature>
<gene>
    <name evidence="2" type="ORF">AWB78_02882</name>
</gene>
<comment type="caution">
    <text evidence="2">The sequence shown here is derived from an EMBL/GenBank/DDBJ whole genome shotgun (WGS) entry which is preliminary data.</text>
</comment>
<sequence>MKRNKLPTVVRASSLVIASILIGAAMTRFILLESGMMSYWTASLLRSVLEALRVEEPIGIEVLMNADLLVTLLICWLVAALIMFAAARFTRNVVTSAWSFPTLIVCTFSGAYIVAGWLKTALLAPASYIEPDDFRVPYHATMILSCWAGMLAAALALLFIIRRLHARWCSDADNV</sequence>
<reference evidence="2" key="1">
    <citation type="submission" date="2016-01" db="EMBL/GenBank/DDBJ databases">
        <authorList>
            <person name="Peeters C."/>
        </authorList>
    </citation>
    <scope>NUCLEOTIDE SEQUENCE</scope>
    <source>
        <strain evidence="2">LMG 29321</strain>
    </source>
</reference>
<keyword evidence="1" id="KW-0472">Membrane</keyword>